<reference evidence="1 2" key="1">
    <citation type="journal article" date="2012" name="J. Bacteriol.">
        <title>Genome sequence of cold-adapted Pseudomonas mandelii strain JR-1.</title>
        <authorList>
            <person name="Jang S.H."/>
            <person name="Kim J."/>
            <person name="Kim J."/>
            <person name="Hong S."/>
            <person name="Lee C."/>
        </authorList>
    </citation>
    <scope>NUCLEOTIDE SEQUENCE [LARGE SCALE GENOMIC DNA]</scope>
    <source>
        <strain evidence="1 2">JR-1</strain>
    </source>
</reference>
<organism evidence="1 2">
    <name type="scientific">Pseudomonas mandelii JR-1</name>
    <dbReference type="NCBI Taxonomy" id="1147786"/>
    <lineage>
        <taxon>Bacteria</taxon>
        <taxon>Pseudomonadati</taxon>
        <taxon>Pseudomonadota</taxon>
        <taxon>Gammaproteobacteria</taxon>
        <taxon>Pseudomonadales</taxon>
        <taxon>Pseudomonadaceae</taxon>
        <taxon>Pseudomonas</taxon>
    </lineage>
</organism>
<proteinExistence type="predicted"/>
<dbReference type="Proteomes" id="UP000026913">
    <property type="component" value="Chromosome"/>
</dbReference>
<accession>A0A024EA85</accession>
<name>A0A024EA85_9PSED</name>
<sequence length="54" mass="5600">MALGELVFLRNSWAMSGIGPTPVQGKTTIQIKLEAGSLPCASGKPTGARQTTNL</sequence>
<protein>
    <submittedName>
        <fullName evidence="1">Uncharacterized protein</fullName>
    </submittedName>
</protein>
<dbReference type="HOGENOM" id="CLU_3047034_0_0_6"/>
<gene>
    <name evidence="1" type="ORF">OU5_2628</name>
</gene>
<dbReference type="AlphaFoldDB" id="A0A024EA85"/>
<dbReference type="KEGG" id="pman:OU5_2628"/>
<evidence type="ECO:0000313" key="1">
    <source>
        <dbReference type="EMBL" id="AHZ69707.1"/>
    </source>
</evidence>
<dbReference type="EMBL" id="CP005960">
    <property type="protein sequence ID" value="AHZ69707.1"/>
    <property type="molecule type" value="Genomic_DNA"/>
</dbReference>
<evidence type="ECO:0000313" key="2">
    <source>
        <dbReference type="Proteomes" id="UP000026913"/>
    </source>
</evidence>